<sequence length="71" mass="8306">MESLGMPLVYFGGQVMMMRLSGVNLVQYSISNIMEVMEVVEVLLRTLHELMKDRPYHMKRTLDDDFQGSFF</sequence>
<dbReference type="AlphaFoldDB" id="A0A0G4P454"/>
<protein>
    <submittedName>
        <fullName evidence="1">Str. FM013</fullName>
    </submittedName>
</protein>
<keyword evidence="2" id="KW-1185">Reference proteome</keyword>
<name>A0A0G4P454_PENC3</name>
<dbReference type="EMBL" id="HG793138">
    <property type="protein sequence ID" value="CRL21057.1"/>
    <property type="molecule type" value="Genomic_DNA"/>
</dbReference>
<dbReference type="Proteomes" id="UP000053732">
    <property type="component" value="Unassembled WGS sequence"/>
</dbReference>
<gene>
    <name evidence="1" type="ORF">PCAMFM013_S005g000221</name>
</gene>
<reference evidence="1 2" key="1">
    <citation type="journal article" date="2014" name="Nat. Commun.">
        <title>Multiple recent horizontal transfers of a large genomic region in cheese making fungi.</title>
        <authorList>
            <person name="Cheeseman K."/>
            <person name="Ropars J."/>
            <person name="Renault P."/>
            <person name="Dupont J."/>
            <person name="Gouzy J."/>
            <person name="Branca A."/>
            <person name="Abraham A.L."/>
            <person name="Ceppi M."/>
            <person name="Conseiller E."/>
            <person name="Debuchy R."/>
            <person name="Malagnac F."/>
            <person name="Goarin A."/>
            <person name="Silar P."/>
            <person name="Lacoste S."/>
            <person name="Sallet E."/>
            <person name="Bensimon A."/>
            <person name="Giraud T."/>
            <person name="Brygoo Y."/>
        </authorList>
    </citation>
    <scope>NUCLEOTIDE SEQUENCE [LARGE SCALE GENOMIC DNA]</scope>
    <source>
        <strain evidence="2">FM 013</strain>
    </source>
</reference>
<evidence type="ECO:0000313" key="2">
    <source>
        <dbReference type="Proteomes" id="UP000053732"/>
    </source>
</evidence>
<organism evidence="1 2">
    <name type="scientific">Penicillium camemberti (strain FM 013)</name>
    <dbReference type="NCBI Taxonomy" id="1429867"/>
    <lineage>
        <taxon>Eukaryota</taxon>
        <taxon>Fungi</taxon>
        <taxon>Dikarya</taxon>
        <taxon>Ascomycota</taxon>
        <taxon>Pezizomycotina</taxon>
        <taxon>Eurotiomycetes</taxon>
        <taxon>Eurotiomycetidae</taxon>
        <taxon>Eurotiales</taxon>
        <taxon>Aspergillaceae</taxon>
        <taxon>Penicillium</taxon>
    </lineage>
</organism>
<evidence type="ECO:0000313" key="1">
    <source>
        <dbReference type="EMBL" id="CRL21057.1"/>
    </source>
</evidence>
<proteinExistence type="predicted"/>
<accession>A0A0G4P454</accession>